<proteinExistence type="predicted"/>
<name>A0A3A6TRU5_9GAMM</name>
<accession>A0A3A6TRU5</accession>
<dbReference type="AlphaFoldDB" id="A0A3A6TRU5"/>
<sequence length="90" mass="10460">MPKCAEEIKSTFGVSALELLRRTHPNLLELAYKTDELPLVHQFLEHFEMLFKFMTESMNKNGYFKCSMSLSHVSDDVEVVIAKHLSEKNR</sequence>
<keyword evidence="2" id="KW-1185">Reference proteome</keyword>
<protein>
    <submittedName>
        <fullName evidence="1">Uncharacterized protein</fullName>
    </submittedName>
</protein>
<comment type="caution">
    <text evidence="1">The sequence shown here is derived from an EMBL/GenBank/DDBJ whole genome shotgun (WGS) entry which is preliminary data.</text>
</comment>
<evidence type="ECO:0000313" key="2">
    <source>
        <dbReference type="Proteomes" id="UP000273022"/>
    </source>
</evidence>
<gene>
    <name evidence="1" type="ORF">D5R81_14205</name>
</gene>
<dbReference type="Proteomes" id="UP000273022">
    <property type="component" value="Unassembled WGS sequence"/>
</dbReference>
<dbReference type="EMBL" id="QYYH01000098">
    <property type="protein sequence ID" value="RJY10636.1"/>
    <property type="molecule type" value="Genomic_DNA"/>
</dbReference>
<reference evidence="1 2" key="1">
    <citation type="submission" date="2018-09" db="EMBL/GenBank/DDBJ databases">
        <title>Phylogeny of the Shewanellaceae, and recommendation for two new genera, Pseudoshewanella and Parashewanella.</title>
        <authorList>
            <person name="Wang G."/>
        </authorList>
    </citation>
    <scope>NUCLEOTIDE SEQUENCE [LARGE SCALE GENOMIC DNA]</scope>
    <source>
        <strain evidence="1 2">KCTC 22492</strain>
    </source>
</reference>
<organism evidence="1 2">
    <name type="scientific">Parashewanella spongiae</name>
    <dbReference type="NCBI Taxonomy" id="342950"/>
    <lineage>
        <taxon>Bacteria</taxon>
        <taxon>Pseudomonadati</taxon>
        <taxon>Pseudomonadota</taxon>
        <taxon>Gammaproteobacteria</taxon>
        <taxon>Alteromonadales</taxon>
        <taxon>Shewanellaceae</taxon>
        <taxon>Parashewanella</taxon>
    </lineage>
</organism>
<dbReference type="RefSeq" id="WP_121854299.1">
    <property type="nucleotide sequence ID" value="NZ_CP037952.1"/>
</dbReference>
<evidence type="ECO:0000313" key="1">
    <source>
        <dbReference type="EMBL" id="RJY10636.1"/>
    </source>
</evidence>